<dbReference type="EMBL" id="JABSTQ010009387">
    <property type="protein sequence ID" value="KAG0429700.1"/>
    <property type="molecule type" value="Genomic_DNA"/>
</dbReference>
<keyword evidence="2" id="KW-1185">Reference proteome</keyword>
<name>A0AC60Q9G5_IXOPE</name>
<accession>A0AC60Q9G5</accession>
<proteinExistence type="predicted"/>
<organism evidence="1 2">
    <name type="scientific">Ixodes persulcatus</name>
    <name type="common">Taiga tick</name>
    <dbReference type="NCBI Taxonomy" id="34615"/>
    <lineage>
        <taxon>Eukaryota</taxon>
        <taxon>Metazoa</taxon>
        <taxon>Ecdysozoa</taxon>
        <taxon>Arthropoda</taxon>
        <taxon>Chelicerata</taxon>
        <taxon>Arachnida</taxon>
        <taxon>Acari</taxon>
        <taxon>Parasitiformes</taxon>
        <taxon>Ixodida</taxon>
        <taxon>Ixodoidea</taxon>
        <taxon>Ixodidae</taxon>
        <taxon>Ixodinae</taxon>
        <taxon>Ixodes</taxon>
    </lineage>
</organism>
<dbReference type="Proteomes" id="UP000805193">
    <property type="component" value="Unassembled WGS sequence"/>
</dbReference>
<protein>
    <submittedName>
        <fullName evidence="1">Uncharacterized protein</fullName>
    </submittedName>
</protein>
<evidence type="ECO:0000313" key="1">
    <source>
        <dbReference type="EMBL" id="KAG0429700.1"/>
    </source>
</evidence>
<sequence length="170" mass="18042">MRAAPAPVGTAARVSQSGAAPSRCRVLRGGRRTWAARRAPERPMLDALKVLFVLTGASTYLVRFSPESLGGRESGFAVRKARVEGFGPFGVVRTAPDKPVLCIVDFGPSVCRFGCPAEPAPQDGGVVDMDSWREVFWPASWSAATPPRGNGRSAEARFRGSLGEDGEIPG</sequence>
<evidence type="ECO:0000313" key="2">
    <source>
        <dbReference type="Proteomes" id="UP000805193"/>
    </source>
</evidence>
<gene>
    <name evidence="1" type="ORF">HPB47_023366</name>
</gene>
<comment type="caution">
    <text evidence="1">The sequence shown here is derived from an EMBL/GenBank/DDBJ whole genome shotgun (WGS) entry which is preliminary data.</text>
</comment>
<reference evidence="1 2" key="1">
    <citation type="journal article" date="2020" name="Cell">
        <title>Large-Scale Comparative Analyses of Tick Genomes Elucidate Their Genetic Diversity and Vector Capacities.</title>
        <authorList>
            <consortium name="Tick Genome and Microbiome Consortium (TIGMIC)"/>
            <person name="Jia N."/>
            <person name="Wang J."/>
            <person name="Shi W."/>
            <person name="Du L."/>
            <person name="Sun Y."/>
            <person name="Zhan W."/>
            <person name="Jiang J.F."/>
            <person name="Wang Q."/>
            <person name="Zhang B."/>
            <person name="Ji P."/>
            <person name="Bell-Sakyi L."/>
            <person name="Cui X.M."/>
            <person name="Yuan T.T."/>
            <person name="Jiang B.G."/>
            <person name="Yang W.F."/>
            <person name="Lam T.T."/>
            <person name="Chang Q.C."/>
            <person name="Ding S.J."/>
            <person name="Wang X.J."/>
            <person name="Zhu J.G."/>
            <person name="Ruan X.D."/>
            <person name="Zhao L."/>
            <person name="Wei J.T."/>
            <person name="Ye R.Z."/>
            <person name="Que T.C."/>
            <person name="Du C.H."/>
            <person name="Zhou Y.H."/>
            <person name="Cheng J.X."/>
            <person name="Dai P.F."/>
            <person name="Guo W.B."/>
            <person name="Han X.H."/>
            <person name="Huang E.J."/>
            <person name="Li L.F."/>
            <person name="Wei W."/>
            <person name="Gao Y.C."/>
            <person name="Liu J.Z."/>
            <person name="Shao H.Z."/>
            <person name="Wang X."/>
            <person name="Wang C.C."/>
            <person name="Yang T.C."/>
            <person name="Huo Q.B."/>
            <person name="Li W."/>
            <person name="Chen H.Y."/>
            <person name="Chen S.E."/>
            <person name="Zhou L.G."/>
            <person name="Ni X.B."/>
            <person name="Tian J.H."/>
            <person name="Sheng Y."/>
            <person name="Liu T."/>
            <person name="Pan Y.S."/>
            <person name="Xia L.Y."/>
            <person name="Li J."/>
            <person name="Zhao F."/>
            <person name="Cao W.C."/>
        </authorList>
    </citation>
    <scope>NUCLEOTIDE SEQUENCE [LARGE SCALE GENOMIC DNA]</scope>
    <source>
        <strain evidence="1">Iper-2018</strain>
    </source>
</reference>